<organismHost>
    <name type="scientific">Sus scrofa</name>
    <name type="common">Pig</name>
    <dbReference type="NCBI Taxonomy" id="9823"/>
</organismHost>
<accession>A0A6G7KU69</accession>
<organismHost>
    <name type="scientific">Ornithodoros</name>
    <name type="common">relapsing fever ticks</name>
    <dbReference type="NCBI Taxonomy" id="6937"/>
</organismHost>
<keyword evidence="1" id="KW-1133">Transmembrane helix</keyword>
<organismHost>
    <name type="scientific">Phacochoerus aethiopicus</name>
    <name type="common">Warthog</name>
    <dbReference type="NCBI Taxonomy" id="85517"/>
</organismHost>
<evidence type="ECO:0000256" key="1">
    <source>
        <dbReference type="SAM" id="Phobius"/>
    </source>
</evidence>
<gene>
    <name evidence="2" type="primary">F778R</name>
</gene>
<name>A0A6G7KU69_ASF</name>
<organism evidence="2">
    <name type="scientific">African swine fever virus</name>
    <name type="common">ASFV</name>
    <dbReference type="NCBI Taxonomy" id="10497"/>
    <lineage>
        <taxon>Viruses</taxon>
        <taxon>Varidnaviria</taxon>
        <taxon>Bamfordvirae</taxon>
        <taxon>Nucleocytoviricota</taxon>
        <taxon>Pokkesviricetes</taxon>
        <taxon>Asfuvirales</taxon>
        <taxon>Asfarviridae</taxon>
        <taxon>Asfivirus</taxon>
        <taxon>Asfivirus haemorrhagiae</taxon>
    </lineage>
</organism>
<dbReference type="EMBL" id="MN641877">
    <property type="protein sequence ID" value="QII88903.1"/>
    <property type="molecule type" value="Genomic_DNA"/>
</dbReference>
<keyword evidence="1" id="KW-0472">Membrane</keyword>
<organismHost>
    <name type="scientific">Phacochoerus africanus</name>
    <name type="common">Warthog</name>
    <dbReference type="NCBI Taxonomy" id="41426"/>
</organismHost>
<sequence>MPWRRFLLRRWHLLCTERRYMSIYIHYRRRRLYILFKSLFPTAALYPFYIMSIQPLRRDFRCTSCTSQRPPPSQRRCGCRPHNPAHACPPSLWTSFTSTKPFLSATLSIPEITSCPSWGYKPCKIPICYKIQMASSWNARRTPICASPSCSMEWEKWSIYKCFCYPMSCFPGTSSHTRRPPCSMQAPKSRSSPAVSCYMYMLFYKIYTIWSKRPASFQAAAAEYVCACQEYAQKILLFLAVVLQATAFKIILCYKMPHNATRTREAYAPEPTQSTYNYGTKTSLHFWKCPACKDKWLYRGLLPPISSTVYGSLSYLWKYLQTKYTTEATADGTSFHRIRPPIYIQSLFWNGRSTKTHTANLQSFTISMLLQKGTLASQRPKRLSKRGSKQSSKWETPISDLQMPYIVQVFFHMYALSRTPIFVLQSQSPAGRVLWPNKVFVSWPRYTYPPLYVQMAMSTVGSYKHQAMSQKIYILLYILATTLQKPRGEAICGTDLLASGSLAYPTCLHLYKYNLVHPRPLPWMWLFMRLYTTVPCGDLYNLQRKKEAIPVFQDQRPQRACCNLSYGFAVVFYFPLGKNAYHRQPRECYRGKAGGNYGWRRYKAFEMDISQPSCPPQPPQILQGKTNVLYPLHPIYIHVQHYVGNLLFYICIYYTIYKKLFFGQKPFNCSYYMQEVPFNTFWIYRPRSVFGIQLPGKCTKKFYQNTRPHETPLYPKVCPCTTTFTSLYYAKYLRCLCYVGKRAYLLAPITVILPLERVPKKRLYETLRKRVLRTARRVFC</sequence>
<protein>
    <submittedName>
        <fullName evidence="2">PF778R</fullName>
    </submittedName>
</protein>
<evidence type="ECO:0000313" key="2">
    <source>
        <dbReference type="EMBL" id="QII88903.1"/>
    </source>
</evidence>
<organismHost>
    <name type="scientific">Potamochoerus larvatus</name>
    <name type="common">Bushpig</name>
    <dbReference type="NCBI Taxonomy" id="273792"/>
</organismHost>
<feature type="transmembrane region" description="Helical" evidence="1">
    <location>
        <begin position="32"/>
        <end position="51"/>
    </location>
</feature>
<organismHost>
    <name type="scientific">Ornithodoros moubata</name>
    <name type="common">Soft tick</name>
    <name type="synonym">Argasid tick</name>
    <dbReference type="NCBI Taxonomy" id="6938"/>
</organismHost>
<reference evidence="2" key="1">
    <citation type="submission" date="2019-11" db="EMBL/GenBank/DDBJ databases">
        <authorList>
            <person name="Ndlovu S.S."/>
            <person name="Carulei O."/>
        </authorList>
    </citation>
    <scope>NUCLEOTIDE SEQUENCE [LARGE SCALE GENOMIC DNA]</scope>
    <source>
        <strain evidence="2">RSA_2_2004</strain>
    </source>
</reference>
<proteinExistence type="predicted"/>
<keyword evidence="1" id="KW-0812">Transmembrane</keyword>